<dbReference type="SUPFAM" id="SSF51735">
    <property type="entry name" value="NAD(P)-binding Rossmann-fold domains"/>
    <property type="match status" value="1"/>
</dbReference>
<dbReference type="PANTHER" id="PTHR43086:SF2">
    <property type="entry name" value="HYDROXYSTEROID DEHYDROGENASE-LIKE PROTEIN 1"/>
    <property type="match status" value="1"/>
</dbReference>
<dbReference type="InterPro" id="IPR036291">
    <property type="entry name" value="NAD(P)-bd_dom_sf"/>
</dbReference>
<dbReference type="Gene3D" id="3.40.50.720">
    <property type="entry name" value="NAD(P)-binding Rossmann-like Domain"/>
    <property type="match status" value="1"/>
</dbReference>
<dbReference type="PANTHER" id="PTHR43086">
    <property type="entry name" value="VERY-LONG-CHAIN 3-OXOOACYL-COA REDUCTASE"/>
    <property type="match status" value="1"/>
</dbReference>
<dbReference type="GO" id="GO:0016491">
    <property type="term" value="F:oxidoreductase activity"/>
    <property type="evidence" value="ECO:0007669"/>
    <property type="project" value="UniProtKB-KW"/>
</dbReference>
<dbReference type="Proteomes" id="UP000799764">
    <property type="component" value="Unassembled WGS sequence"/>
</dbReference>
<gene>
    <name evidence="3" type="ORF">P171DRAFT_204594</name>
</gene>
<evidence type="ECO:0000313" key="3">
    <source>
        <dbReference type="EMBL" id="KAF2450080.1"/>
    </source>
</evidence>
<evidence type="ECO:0000256" key="1">
    <source>
        <dbReference type="ARBA" id="ARBA00022857"/>
    </source>
</evidence>
<reference evidence="3" key="1">
    <citation type="journal article" date="2020" name="Stud. Mycol.">
        <title>101 Dothideomycetes genomes: a test case for predicting lifestyles and emergence of pathogens.</title>
        <authorList>
            <person name="Haridas S."/>
            <person name="Albert R."/>
            <person name="Binder M."/>
            <person name="Bloem J."/>
            <person name="Labutti K."/>
            <person name="Salamov A."/>
            <person name="Andreopoulos B."/>
            <person name="Baker S."/>
            <person name="Barry K."/>
            <person name="Bills G."/>
            <person name="Bluhm B."/>
            <person name="Cannon C."/>
            <person name="Castanera R."/>
            <person name="Culley D."/>
            <person name="Daum C."/>
            <person name="Ezra D."/>
            <person name="Gonzalez J."/>
            <person name="Henrissat B."/>
            <person name="Kuo A."/>
            <person name="Liang C."/>
            <person name="Lipzen A."/>
            <person name="Lutzoni F."/>
            <person name="Magnuson J."/>
            <person name="Mondo S."/>
            <person name="Nolan M."/>
            <person name="Ohm R."/>
            <person name="Pangilinan J."/>
            <person name="Park H.-J."/>
            <person name="Ramirez L."/>
            <person name="Alfaro M."/>
            <person name="Sun H."/>
            <person name="Tritt A."/>
            <person name="Yoshinaga Y."/>
            <person name="Zwiers L.-H."/>
            <person name="Turgeon B."/>
            <person name="Goodwin S."/>
            <person name="Spatafora J."/>
            <person name="Crous P."/>
            <person name="Grigoriev I."/>
        </authorList>
    </citation>
    <scope>NUCLEOTIDE SEQUENCE</scope>
    <source>
        <strain evidence="3">CBS 690.94</strain>
    </source>
</reference>
<protein>
    <recommendedName>
        <fullName evidence="5">NAD(P)-binding protein</fullName>
    </recommendedName>
</protein>
<dbReference type="OrthoDB" id="47007at2759"/>
<dbReference type="Pfam" id="PF00106">
    <property type="entry name" value="adh_short"/>
    <property type="match status" value="1"/>
</dbReference>
<name>A0A9P4UHD1_9PLEO</name>
<dbReference type="InterPro" id="IPR002347">
    <property type="entry name" value="SDR_fam"/>
</dbReference>
<evidence type="ECO:0000256" key="2">
    <source>
        <dbReference type="ARBA" id="ARBA00023002"/>
    </source>
</evidence>
<dbReference type="GO" id="GO:0030497">
    <property type="term" value="P:fatty acid elongation"/>
    <property type="evidence" value="ECO:0007669"/>
    <property type="project" value="TreeGrafter"/>
</dbReference>
<proteinExistence type="predicted"/>
<keyword evidence="4" id="KW-1185">Reference proteome</keyword>
<evidence type="ECO:0000313" key="4">
    <source>
        <dbReference type="Proteomes" id="UP000799764"/>
    </source>
</evidence>
<evidence type="ECO:0008006" key="5">
    <source>
        <dbReference type="Google" id="ProtNLM"/>
    </source>
</evidence>
<keyword evidence="2" id="KW-0560">Oxidoreductase</keyword>
<sequence length="129" mass="14391">MPLPLFHYFYRSGLPKYLRQDANGESSWALVTGASDGIGWGLSRQLADRGFNVILHGRNTSKLTRCREELEASFPHRHFRTVTVDASSLAWSSKDKLWQSVHRPGSRGGVARSRRGPVVSSSALVFGDY</sequence>
<dbReference type="AlphaFoldDB" id="A0A9P4UHD1"/>
<keyword evidence="1" id="KW-0521">NADP</keyword>
<dbReference type="EMBL" id="MU001494">
    <property type="protein sequence ID" value="KAF2450080.1"/>
    <property type="molecule type" value="Genomic_DNA"/>
</dbReference>
<dbReference type="GO" id="GO:0005783">
    <property type="term" value="C:endoplasmic reticulum"/>
    <property type="evidence" value="ECO:0007669"/>
    <property type="project" value="TreeGrafter"/>
</dbReference>
<organism evidence="3 4">
    <name type="scientific">Karstenula rhodostoma CBS 690.94</name>
    <dbReference type="NCBI Taxonomy" id="1392251"/>
    <lineage>
        <taxon>Eukaryota</taxon>
        <taxon>Fungi</taxon>
        <taxon>Dikarya</taxon>
        <taxon>Ascomycota</taxon>
        <taxon>Pezizomycotina</taxon>
        <taxon>Dothideomycetes</taxon>
        <taxon>Pleosporomycetidae</taxon>
        <taxon>Pleosporales</taxon>
        <taxon>Massarineae</taxon>
        <taxon>Didymosphaeriaceae</taxon>
        <taxon>Karstenula</taxon>
    </lineage>
</organism>
<comment type="caution">
    <text evidence="3">The sequence shown here is derived from an EMBL/GenBank/DDBJ whole genome shotgun (WGS) entry which is preliminary data.</text>
</comment>
<accession>A0A9P4UHD1</accession>